<gene>
    <name evidence="3" type="ORF">H4684_000179</name>
</gene>
<proteinExistence type="predicted"/>
<sequence length="219" mass="25119">METLRNILLMMDPMFIWGFRLFDHPWGGFLTGLAVLSLLCVITGDFTSHLARRLNRKVYGKYRDEMVRQHNLSVEALKHSDKDAYKAVNRQAHEAFGKYFFSQAGAFTLSIWPLPFAMAWLDIRFGGIPITLPFAVPGVGDSVFYPFFFFPIYIALRISYGKIMRRFPFYRRILDWSKHGNETQMVPFMDLLKPSTGVAPGNPEEDGRPSGGPEDTPRK</sequence>
<dbReference type="Proteomes" id="UP000639010">
    <property type="component" value="Unassembled WGS sequence"/>
</dbReference>
<evidence type="ECO:0000256" key="2">
    <source>
        <dbReference type="SAM" id="Phobius"/>
    </source>
</evidence>
<dbReference type="RefSeq" id="WP_143077801.1">
    <property type="nucleotide sequence ID" value="NZ_JADBGG010000001.1"/>
</dbReference>
<feature type="transmembrane region" description="Helical" evidence="2">
    <location>
        <begin position="143"/>
        <end position="160"/>
    </location>
</feature>
<keyword evidence="2" id="KW-0812">Transmembrane</keyword>
<evidence type="ECO:0000313" key="3">
    <source>
        <dbReference type="EMBL" id="MBE1423560.1"/>
    </source>
</evidence>
<keyword evidence="2" id="KW-1133">Transmembrane helix</keyword>
<name>A0ABR9GYM8_9BACT</name>
<dbReference type="EMBL" id="JADBGG010000001">
    <property type="protein sequence ID" value="MBE1423560.1"/>
    <property type="molecule type" value="Genomic_DNA"/>
</dbReference>
<keyword evidence="4" id="KW-1185">Reference proteome</keyword>
<evidence type="ECO:0000313" key="4">
    <source>
        <dbReference type="Proteomes" id="UP000639010"/>
    </source>
</evidence>
<organism evidence="3 4">
    <name type="scientific">Desulfomicrobium macestii</name>
    <dbReference type="NCBI Taxonomy" id="90731"/>
    <lineage>
        <taxon>Bacteria</taxon>
        <taxon>Pseudomonadati</taxon>
        <taxon>Thermodesulfobacteriota</taxon>
        <taxon>Desulfovibrionia</taxon>
        <taxon>Desulfovibrionales</taxon>
        <taxon>Desulfomicrobiaceae</taxon>
        <taxon>Desulfomicrobium</taxon>
    </lineage>
</organism>
<comment type="caution">
    <text evidence="3">The sequence shown here is derived from an EMBL/GenBank/DDBJ whole genome shotgun (WGS) entry which is preliminary data.</text>
</comment>
<feature type="transmembrane region" description="Helical" evidence="2">
    <location>
        <begin position="26"/>
        <end position="47"/>
    </location>
</feature>
<feature type="region of interest" description="Disordered" evidence="1">
    <location>
        <begin position="194"/>
        <end position="219"/>
    </location>
</feature>
<evidence type="ECO:0008006" key="5">
    <source>
        <dbReference type="Google" id="ProtNLM"/>
    </source>
</evidence>
<feature type="transmembrane region" description="Helical" evidence="2">
    <location>
        <begin position="99"/>
        <end position="123"/>
    </location>
</feature>
<reference evidence="3 4" key="1">
    <citation type="submission" date="2020-10" db="EMBL/GenBank/DDBJ databases">
        <title>Genomic Encyclopedia of Type Strains, Phase IV (KMG-IV): sequencing the most valuable type-strain genomes for metagenomic binning, comparative biology and taxonomic classification.</title>
        <authorList>
            <person name="Goeker M."/>
        </authorList>
    </citation>
    <scope>NUCLEOTIDE SEQUENCE [LARGE SCALE GENOMIC DNA]</scope>
    <source>
        <strain evidence="3 4">DSM 4194</strain>
    </source>
</reference>
<keyword evidence="2" id="KW-0472">Membrane</keyword>
<accession>A0ABR9GYM8</accession>
<protein>
    <recommendedName>
        <fullName evidence="5">DUF106 domain-containing protein</fullName>
    </recommendedName>
</protein>
<evidence type="ECO:0000256" key="1">
    <source>
        <dbReference type="SAM" id="MobiDB-lite"/>
    </source>
</evidence>